<dbReference type="GO" id="GO:0005634">
    <property type="term" value="C:nucleus"/>
    <property type="evidence" value="ECO:0007669"/>
    <property type="project" value="UniProtKB-SubCell"/>
</dbReference>
<evidence type="ECO:0000256" key="2">
    <source>
        <dbReference type="ARBA" id="ARBA00022473"/>
    </source>
</evidence>
<reference evidence="12 13" key="1">
    <citation type="journal article" date="2018" name="Sci. Rep.">
        <title>Comparative analysis of the Pocillopora damicornis genome highlights role of immune system in coral evolution.</title>
        <authorList>
            <person name="Cunning R."/>
            <person name="Bay R.A."/>
            <person name="Gillette P."/>
            <person name="Baker A.C."/>
            <person name="Traylor-Knowles N."/>
        </authorList>
    </citation>
    <scope>NUCLEOTIDE SEQUENCE [LARGE SCALE GENOMIC DNA]</scope>
    <source>
        <strain evidence="12">RSMAS</strain>
        <tissue evidence="12">Whole animal</tissue>
    </source>
</reference>
<gene>
    <name evidence="12" type="ORF">pdam_00004891</name>
</gene>
<keyword evidence="2" id="KW-0217">Developmental protein</keyword>
<feature type="compositionally biased region" description="Polar residues" evidence="10">
    <location>
        <begin position="67"/>
        <end position="80"/>
    </location>
</feature>
<evidence type="ECO:0000256" key="4">
    <source>
        <dbReference type="ARBA" id="ARBA00023155"/>
    </source>
</evidence>
<organism evidence="12 13">
    <name type="scientific">Pocillopora damicornis</name>
    <name type="common">Cauliflower coral</name>
    <name type="synonym">Millepora damicornis</name>
    <dbReference type="NCBI Taxonomy" id="46731"/>
    <lineage>
        <taxon>Eukaryota</taxon>
        <taxon>Metazoa</taxon>
        <taxon>Cnidaria</taxon>
        <taxon>Anthozoa</taxon>
        <taxon>Hexacorallia</taxon>
        <taxon>Scleractinia</taxon>
        <taxon>Astrocoeniina</taxon>
        <taxon>Pocilloporidae</taxon>
        <taxon>Pocillopora</taxon>
    </lineage>
</organism>
<dbReference type="GO" id="GO:0045944">
    <property type="term" value="P:positive regulation of transcription by RNA polymerase II"/>
    <property type="evidence" value="ECO:0007669"/>
    <property type="project" value="UniProtKB-ARBA"/>
</dbReference>
<dbReference type="InterPro" id="IPR009057">
    <property type="entry name" value="Homeodomain-like_sf"/>
</dbReference>
<dbReference type="PROSITE" id="PS00027">
    <property type="entry name" value="HOMEOBOX_1"/>
    <property type="match status" value="1"/>
</dbReference>
<proteinExistence type="inferred from homology"/>
<dbReference type="CDD" id="cd00086">
    <property type="entry name" value="homeodomain"/>
    <property type="match status" value="1"/>
</dbReference>
<feature type="DNA-binding region" description="Homeobox" evidence="8">
    <location>
        <begin position="126"/>
        <end position="185"/>
    </location>
</feature>
<keyword evidence="5 8" id="KW-0539">Nucleus</keyword>
<dbReference type="SUPFAM" id="SSF46689">
    <property type="entry name" value="Homeodomain-like"/>
    <property type="match status" value="1"/>
</dbReference>
<protein>
    <recommendedName>
        <fullName evidence="7">Pancreas/duodenum homeobox protein 1</fullName>
    </recommendedName>
</protein>
<dbReference type="AlphaFoldDB" id="A0A3M6TM10"/>
<dbReference type="Gene3D" id="1.10.10.60">
    <property type="entry name" value="Homeodomain-like"/>
    <property type="match status" value="1"/>
</dbReference>
<comment type="caution">
    <text evidence="12">The sequence shown here is derived from an EMBL/GenBank/DDBJ whole genome shotgun (WGS) entry which is preliminary data.</text>
</comment>
<dbReference type="SMART" id="SM00389">
    <property type="entry name" value="HOX"/>
    <property type="match status" value="1"/>
</dbReference>
<keyword evidence="3 8" id="KW-0238">DNA-binding</keyword>
<dbReference type="PRINTS" id="PR00031">
    <property type="entry name" value="HTHREPRESSR"/>
</dbReference>
<dbReference type="InterPro" id="IPR017995">
    <property type="entry name" value="Homeobox_antennapedia"/>
</dbReference>
<sequence length="230" mass="26926">MEGVRRHVFLTGPNKSSSTNMARPLLYPTSAEIYAQQYTSQLSSTFERQINLTGNYFPFLEVSTRRTSSQNYNTPPSRQSFHGEDTRTTLSHQTTPIPDYLLQPIYPWMKSKKGGKSDFGFGQRQAKRHRTSYTNKQLLELEKEFHFNKYLCSSRRSEIAKTLSLSERQVKIWFQNRRMKWKKDEKVNEGSEKTSPRFMDTQETQRHIMSCSPLCHSPPVRQACQAENFH</sequence>
<dbReference type="PANTHER" id="PTHR45664:SF12">
    <property type="entry name" value="PANCREAS_DUODENUM HOMEOBOX PROTEIN 1"/>
    <property type="match status" value="1"/>
</dbReference>
<dbReference type="PROSITE" id="PS00032">
    <property type="entry name" value="ANTENNAPEDIA"/>
    <property type="match status" value="1"/>
</dbReference>
<keyword evidence="13" id="KW-1185">Reference proteome</keyword>
<name>A0A3M6TM10_POCDA</name>
<dbReference type="Proteomes" id="UP000275408">
    <property type="component" value="Unassembled WGS sequence"/>
</dbReference>
<feature type="region of interest" description="Disordered" evidence="10">
    <location>
        <begin position="67"/>
        <end position="92"/>
    </location>
</feature>
<dbReference type="PANTHER" id="PTHR45664">
    <property type="entry name" value="PROTEIN ZERKNUELLT 1-RELATED"/>
    <property type="match status" value="1"/>
</dbReference>
<dbReference type="InterPro" id="IPR017970">
    <property type="entry name" value="Homeobox_CS"/>
</dbReference>
<feature type="domain" description="Homeobox" evidence="11">
    <location>
        <begin position="124"/>
        <end position="184"/>
    </location>
</feature>
<evidence type="ECO:0000256" key="10">
    <source>
        <dbReference type="SAM" id="MobiDB-lite"/>
    </source>
</evidence>
<evidence type="ECO:0000256" key="6">
    <source>
        <dbReference type="ARBA" id="ARBA00038297"/>
    </source>
</evidence>
<evidence type="ECO:0000313" key="12">
    <source>
        <dbReference type="EMBL" id="RMX42419.1"/>
    </source>
</evidence>
<dbReference type="Pfam" id="PF00046">
    <property type="entry name" value="Homeodomain"/>
    <property type="match status" value="1"/>
</dbReference>
<comment type="similarity">
    <text evidence="6">Belongs to the Antp homeobox family. IPF1/XlHbox-8 subfamily.</text>
</comment>
<dbReference type="OrthoDB" id="6159439at2759"/>
<dbReference type="GO" id="GO:0000978">
    <property type="term" value="F:RNA polymerase II cis-regulatory region sequence-specific DNA binding"/>
    <property type="evidence" value="ECO:0007669"/>
    <property type="project" value="TreeGrafter"/>
</dbReference>
<evidence type="ECO:0000256" key="8">
    <source>
        <dbReference type="PROSITE-ProRule" id="PRU00108"/>
    </source>
</evidence>
<dbReference type="InterPro" id="IPR001356">
    <property type="entry name" value="HD"/>
</dbReference>
<evidence type="ECO:0000256" key="7">
    <source>
        <dbReference type="ARBA" id="ARBA00040412"/>
    </source>
</evidence>
<evidence type="ECO:0000256" key="1">
    <source>
        <dbReference type="ARBA" id="ARBA00004123"/>
    </source>
</evidence>
<dbReference type="PRINTS" id="PR00025">
    <property type="entry name" value="ANTENNAPEDIA"/>
</dbReference>
<dbReference type="InterPro" id="IPR000047">
    <property type="entry name" value="HTH_motif"/>
</dbReference>
<evidence type="ECO:0000256" key="5">
    <source>
        <dbReference type="ARBA" id="ARBA00023242"/>
    </source>
</evidence>
<comment type="subcellular location">
    <subcellularLocation>
        <location evidence="1 8 9">Nucleus</location>
    </subcellularLocation>
</comment>
<dbReference type="PRINTS" id="PR00024">
    <property type="entry name" value="HOMEOBOX"/>
</dbReference>
<dbReference type="GO" id="GO:0000981">
    <property type="term" value="F:DNA-binding transcription factor activity, RNA polymerase II-specific"/>
    <property type="evidence" value="ECO:0007669"/>
    <property type="project" value="InterPro"/>
</dbReference>
<evidence type="ECO:0000259" key="11">
    <source>
        <dbReference type="PROSITE" id="PS50071"/>
    </source>
</evidence>
<dbReference type="EMBL" id="RCHS01003371">
    <property type="protein sequence ID" value="RMX42419.1"/>
    <property type="molecule type" value="Genomic_DNA"/>
</dbReference>
<keyword evidence="4 8" id="KW-0371">Homeobox</keyword>
<evidence type="ECO:0000313" key="13">
    <source>
        <dbReference type="Proteomes" id="UP000275408"/>
    </source>
</evidence>
<dbReference type="InterPro" id="IPR001827">
    <property type="entry name" value="Homeobox_Antennapedia_CS"/>
</dbReference>
<dbReference type="InterPro" id="IPR020479">
    <property type="entry name" value="HD_metazoa"/>
</dbReference>
<dbReference type="PROSITE" id="PS50071">
    <property type="entry name" value="HOMEOBOX_2"/>
    <property type="match status" value="1"/>
</dbReference>
<evidence type="ECO:0000256" key="9">
    <source>
        <dbReference type="RuleBase" id="RU000682"/>
    </source>
</evidence>
<accession>A0A3M6TM10</accession>
<evidence type="ECO:0000256" key="3">
    <source>
        <dbReference type="ARBA" id="ARBA00023125"/>
    </source>
</evidence>